<evidence type="ECO:0000313" key="7">
    <source>
        <dbReference type="EMBL" id="NYE82105.1"/>
    </source>
</evidence>
<dbReference type="PANTHER" id="PTHR43104:SF4">
    <property type="entry name" value="L-2-HYDROXYGLUTARATE DEHYDROGENASE, MITOCHONDRIAL"/>
    <property type="match status" value="1"/>
</dbReference>
<evidence type="ECO:0000256" key="5">
    <source>
        <dbReference type="ARBA" id="ARBA00037941"/>
    </source>
</evidence>
<keyword evidence="3" id="KW-0274">FAD</keyword>
<evidence type="ECO:0000256" key="1">
    <source>
        <dbReference type="ARBA" id="ARBA00001974"/>
    </source>
</evidence>
<keyword evidence="2" id="KW-0285">Flavoprotein</keyword>
<gene>
    <name evidence="7" type="ORF">FHW18_001376</name>
</gene>
<keyword evidence="8" id="KW-1185">Reference proteome</keyword>
<dbReference type="Gene3D" id="3.50.50.60">
    <property type="entry name" value="FAD/NAD(P)-binding domain"/>
    <property type="match status" value="1"/>
</dbReference>
<dbReference type="PANTHER" id="PTHR43104">
    <property type="entry name" value="L-2-HYDROXYGLUTARATE DEHYDROGENASE, MITOCHONDRIAL"/>
    <property type="match status" value="1"/>
</dbReference>
<dbReference type="InterPro" id="IPR006076">
    <property type="entry name" value="FAD-dep_OxRdtase"/>
</dbReference>
<dbReference type="RefSeq" id="WP_179584651.1">
    <property type="nucleotide sequence ID" value="NZ_JACBYR010000001.1"/>
</dbReference>
<comment type="similarity">
    <text evidence="5">Belongs to the L2HGDH family.</text>
</comment>
<dbReference type="GO" id="GO:0047545">
    <property type="term" value="F:(S)-2-hydroxyglutarate dehydrogenase activity"/>
    <property type="evidence" value="ECO:0007669"/>
    <property type="project" value="TreeGrafter"/>
</dbReference>
<accession>A0A7Y9ISN5</accession>
<dbReference type="EMBL" id="JACBYR010000001">
    <property type="protein sequence ID" value="NYE82105.1"/>
    <property type="molecule type" value="Genomic_DNA"/>
</dbReference>
<name>A0A7Y9ISN5_9BURK</name>
<proteinExistence type="inferred from homology"/>
<evidence type="ECO:0000256" key="2">
    <source>
        <dbReference type="ARBA" id="ARBA00022630"/>
    </source>
</evidence>
<dbReference type="Proteomes" id="UP000542125">
    <property type="component" value="Unassembled WGS sequence"/>
</dbReference>
<comment type="caution">
    <text evidence="7">The sequence shown here is derived from an EMBL/GenBank/DDBJ whole genome shotgun (WGS) entry which is preliminary data.</text>
</comment>
<organism evidence="7 8">
    <name type="scientific">Pigmentiphaga litoralis</name>
    <dbReference type="NCBI Taxonomy" id="516702"/>
    <lineage>
        <taxon>Bacteria</taxon>
        <taxon>Pseudomonadati</taxon>
        <taxon>Pseudomonadota</taxon>
        <taxon>Betaproteobacteria</taxon>
        <taxon>Burkholderiales</taxon>
        <taxon>Alcaligenaceae</taxon>
        <taxon>Pigmentiphaga</taxon>
    </lineage>
</organism>
<dbReference type="SUPFAM" id="SSF51905">
    <property type="entry name" value="FAD/NAD(P)-binding domain"/>
    <property type="match status" value="1"/>
</dbReference>
<comment type="cofactor">
    <cofactor evidence="1">
        <name>FAD</name>
        <dbReference type="ChEBI" id="CHEBI:57692"/>
    </cofactor>
</comment>
<evidence type="ECO:0000256" key="4">
    <source>
        <dbReference type="ARBA" id="ARBA00023002"/>
    </source>
</evidence>
<dbReference type="Gene3D" id="3.30.9.10">
    <property type="entry name" value="D-Amino Acid Oxidase, subunit A, domain 2"/>
    <property type="match status" value="1"/>
</dbReference>
<keyword evidence="4" id="KW-0560">Oxidoreductase</keyword>
<dbReference type="Pfam" id="PF01266">
    <property type="entry name" value="DAO"/>
    <property type="match status" value="1"/>
</dbReference>
<reference evidence="7 8" key="1">
    <citation type="submission" date="2020-07" db="EMBL/GenBank/DDBJ databases">
        <title>Genomic Encyclopedia of Type Strains, Phase IV (KMG-V): Genome sequencing to study the core and pangenomes of soil and plant-associated prokaryotes.</title>
        <authorList>
            <person name="Whitman W."/>
        </authorList>
    </citation>
    <scope>NUCLEOTIDE SEQUENCE [LARGE SCALE GENOMIC DNA]</scope>
    <source>
        <strain evidence="7 8">SAS40</strain>
    </source>
</reference>
<feature type="domain" description="FAD dependent oxidoreductase" evidence="6">
    <location>
        <begin position="6"/>
        <end position="363"/>
    </location>
</feature>
<protein>
    <submittedName>
        <fullName evidence="7">L-2-hydroxyglutarate oxidase LhgO</fullName>
    </submittedName>
</protein>
<evidence type="ECO:0000259" key="6">
    <source>
        <dbReference type="Pfam" id="PF01266"/>
    </source>
</evidence>
<evidence type="ECO:0000313" key="8">
    <source>
        <dbReference type="Proteomes" id="UP000542125"/>
    </source>
</evidence>
<evidence type="ECO:0000256" key="3">
    <source>
        <dbReference type="ARBA" id="ARBA00022827"/>
    </source>
</evidence>
<sequence length="371" mass="39185">MAEHVDVVVIGAGVVGLAVARALALSGREVLVLESERGIGTGVSARNSEVIHGGLYYPPGSLKARFCVEGNRMLYAYCAERGIGHERCGKLVVAAHTDQIPKLEQLQRTGTTNGMTDLRMLTGEEAMAMEPELTCAAALHSPSSGIVDTHALMLSLQGDAENAGAMVVFGSPVVGGKVTDDGILLETGGDEPMSLVARLVVNSASLHAQALAKAIDGFPPELIPPSHYAKGNYFSISGRAPFSRLIYPVPEAAGLGVHLTIDMGYQARFGPDVEWVDTLDYEVDPQRADSFYAAIRTYWPALKDGALQPAYSGIRPKIQAPGEPAVDFMITGPAEHGVPGIIHLFGIESPGLTSCMAIADHVAGMARDNTR</sequence>
<dbReference type="InterPro" id="IPR036188">
    <property type="entry name" value="FAD/NAD-bd_sf"/>
</dbReference>
<dbReference type="AlphaFoldDB" id="A0A7Y9ISN5"/>